<evidence type="ECO:0000313" key="5">
    <source>
        <dbReference type="EMBL" id="GGF93760.1"/>
    </source>
</evidence>
<dbReference type="GO" id="GO:0005524">
    <property type="term" value="F:ATP binding"/>
    <property type="evidence" value="ECO:0007669"/>
    <property type="project" value="UniProtKB-KW"/>
</dbReference>
<dbReference type="CDD" id="cd01127">
    <property type="entry name" value="TrwB_TraG_TraD_VirD4"/>
    <property type="match status" value="1"/>
</dbReference>
<dbReference type="InterPro" id="IPR018145">
    <property type="entry name" value="CagE_TrbE_VirB_cntrl_dom"/>
</dbReference>
<reference evidence="5" key="1">
    <citation type="journal article" date="2014" name="Int. J. Syst. Evol. Microbiol.">
        <title>Complete genome sequence of Corynebacterium casei LMG S-19264T (=DSM 44701T), isolated from a smear-ripened cheese.</title>
        <authorList>
            <consortium name="US DOE Joint Genome Institute (JGI-PGF)"/>
            <person name="Walter F."/>
            <person name="Albersmeier A."/>
            <person name="Kalinowski J."/>
            <person name="Ruckert C."/>
        </authorList>
    </citation>
    <scope>NUCLEOTIDE SEQUENCE</scope>
    <source>
        <strain evidence="5">CGMCC 1.15758</strain>
    </source>
</reference>
<dbReference type="PANTHER" id="PTHR30121">
    <property type="entry name" value="UNCHARACTERIZED PROTEIN YJGR-RELATED"/>
    <property type="match status" value="1"/>
</dbReference>
<dbReference type="OrthoDB" id="5555485at2"/>
<keyword evidence="2" id="KW-0547">Nucleotide-binding</keyword>
<accession>A0A8J2Z3T0</accession>
<reference evidence="5" key="2">
    <citation type="submission" date="2020-09" db="EMBL/GenBank/DDBJ databases">
        <authorList>
            <person name="Sun Q."/>
            <person name="Zhou Y."/>
        </authorList>
    </citation>
    <scope>NUCLEOTIDE SEQUENCE</scope>
    <source>
        <strain evidence="5">CGMCC 1.15758</strain>
    </source>
</reference>
<evidence type="ECO:0000256" key="1">
    <source>
        <dbReference type="ARBA" id="ARBA00006512"/>
    </source>
</evidence>
<keyword evidence="3" id="KW-0067">ATP-binding</keyword>
<dbReference type="EMBL" id="BMJS01000006">
    <property type="protein sequence ID" value="GGF93760.1"/>
    <property type="molecule type" value="Genomic_DNA"/>
</dbReference>
<gene>
    <name evidence="5" type="ORF">GCM10010995_08710</name>
</gene>
<dbReference type="AlphaFoldDB" id="A0A8J2Z3T0"/>
<dbReference type="Gene3D" id="3.40.50.300">
    <property type="entry name" value="P-loop containing nucleotide triphosphate hydrolases"/>
    <property type="match status" value="1"/>
</dbReference>
<name>A0A8J2Z3T0_9GAMM</name>
<evidence type="ECO:0000256" key="3">
    <source>
        <dbReference type="ARBA" id="ARBA00022840"/>
    </source>
</evidence>
<evidence type="ECO:0000259" key="4">
    <source>
        <dbReference type="SMART" id="SM00382"/>
    </source>
</evidence>
<organism evidence="5 6">
    <name type="scientific">Cysteiniphilum litorale</name>
    <dbReference type="NCBI Taxonomy" id="2056700"/>
    <lineage>
        <taxon>Bacteria</taxon>
        <taxon>Pseudomonadati</taxon>
        <taxon>Pseudomonadota</taxon>
        <taxon>Gammaproteobacteria</taxon>
        <taxon>Thiotrichales</taxon>
        <taxon>Fastidiosibacteraceae</taxon>
        <taxon>Cysteiniphilum</taxon>
    </lineage>
</organism>
<comment type="similarity">
    <text evidence="1">Belongs to the TrbE/VirB4 family.</text>
</comment>
<dbReference type="RefSeq" id="WP_157968184.1">
    <property type="nucleotide sequence ID" value="NZ_BMJS01000006.1"/>
</dbReference>
<dbReference type="InterPro" id="IPR027417">
    <property type="entry name" value="P-loop_NTPase"/>
</dbReference>
<keyword evidence="6" id="KW-1185">Reference proteome</keyword>
<comment type="caution">
    <text evidence="5">The sequence shown here is derived from an EMBL/GenBank/DDBJ whole genome shotgun (WGS) entry which is preliminary data.</text>
</comment>
<proteinExistence type="inferred from homology"/>
<sequence>MLNYDFKLLRRIMYGKASATDKLCYAMIVGDNDVVMNKDGSLAMSFRFFGDDIQVISELRKAQICLRYSQGAAKHWHDNLMIETNFMRSQAKDNLSNGEFPDAVSELINIERTLQFQEAGKVYESESYFTFTAKEPPEISTGIKNLMYESDDEIVERTLDQMVASFKSNLHQFLSFVSYGRTNQFELLKGDALTTYLNSTITGDMRTIKAPSHKYFLDSYLAYNDFLAGHQPVINGKHVKVIAVDALPNDVYPMLMNELSKMSMEFRYNTRFYLLSKNEAAVYLKRLQRTWSSKAIGIWGILVNAMGGNPKKNEVAEANNFEVQGCIAENESKEVKFGWYNMNFILMDSDKEKLNQSAHDLITTLQNYDLVLREETINTTEAYLGSLPSHGGYNVRVTLMDSNLWSYTLPLSAIYAGEKYNPNPYYPQHSAPLMYALTDQNNIYRFNNCVKDVGHTDIVGPTGSGKTTLLNLFIAQHRKYPSSRQIVLDCNNSSYICILAMGGRYINVDDDGNYSTDDSANSQFSLFDGIESNTQKEIIIDWLIHTFEQSGVNMDVEQRIEVRDAVERITYLKPSMRRFSNLTFDTPELREVFQELRQTIFGNLIDGTEDFLGSNNLLGVEIGKLVNILPPKYLQPLVLLLIYRLTKMFEDRVPTLLILDEAWLFLDAPIFAAKIKEWLKTLRKMNVSVVFATQSLNDKKTSPISPVLVESCPTKIYLPNRDIIGNKKILEQYISFGLTEEECYQVANATPKQHYMIKQPNSSRVIDFNVGELALQFISLDKEEDRKLFLKHYKANDQRYLVDYLNEKGLPDAANLIANILNEKTDNSKVLGALESEVCDVKNH</sequence>
<protein>
    <submittedName>
        <fullName evidence="5">Conjugal transfer protein TrbE</fullName>
    </submittedName>
</protein>
<dbReference type="SUPFAM" id="SSF52540">
    <property type="entry name" value="P-loop containing nucleoside triphosphate hydrolases"/>
    <property type="match status" value="1"/>
</dbReference>
<dbReference type="SMART" id="SM00382">
    <property type="entry name" value="AAA"/>
    <property type="match status" value="1"/>
</dbReference>
<dbReference type="Proteomes" id="UP000636949">
    <property type="component" value="Unassembled WGS sequence"/>
</dbReference>
<dbReference type="InterPro" id="IPR003593">
    <property type="entry name" value="AAA+_ATPase"/>
</dbReference>
<feature type="domain" description="AAA+ ATPase" evidence="4">
    <location>
        <begin position="452"/>
        <end position="722"/>
    </location>
</feature>
<dbReference type="InterPro" id="IPR051162">
    <property type="entry name" value="T4SS_component"/>
</dbReference>
<evidence type="ECO:0000256" key="2">
    <source>
        <dbReference type="ARBA" id="ARBA00022741"/>
    </source>
</evidence>
<dbReference type="Pfam" id="PF03135">
    <property type="entry name" value="CagE_TrbE_VirB"/>
    <property type="match status" value="1"/>
</dbReference>
<dbReference type="PANTHER" id="PTHR30121:SF12">
    <property type="entry name" value="TYPE IV SECRETION SYSTEM PROTEIN CAGE"/>
    <property type="match status" value="1"/>
</dbReference>
<evidence type="ECO:0000313" key="6">
    <source>
        <dbReference type="Proteomes" id="UP000636949"/>
    </source>
</evidence>